<dbReference type="EMBL" id="BLXT01002699">
    <property type="protein sequence ID" value="GFN96763.1"/>
    <property type="molecule type" value="Genomic_DNA"/>
</dbReference>
<feature type="region of interest" description="Disordered" evidence="1">
    <location>
        <begin position="245"/>
        <end position="347"/>
    </location>
</feature>
<organism evidence="3 4">
    <name type="scientific">Plakobranchus ocellatus</name>
    <dbReference type="NCBI Taxonomy" id="259542"/>
    <lineage>
        <taxon>Eukaryota</taxon>
        <taxon>Metazoa</taxon>
        <taxon>Spiralia</taxon>
        <taxon>Lophotrochozoa</taxon>
        <taxon>Mollusca</taxon>
        <taxon>Gastropoda</taxon>
        <taxon>Heterobranchia</taxon>
        <taxon>Euthyneura</taxon>
        <taxon>Panpulmonata</taxon>
        <taxon>Sacoglossa</taxon>
        <taxon>Placobranchoidea</taxon>
        <taxon>Plakobranchidae</taxon>
        <taxon>Plakobranchus</taxon>
    </lineage>
</organism>
<feature type="region of interest" description="Disordered" evidence="1">
    <location>
        <begin position="1"/>
        <end position="78"/>
    </location>
</feature>
<comment type="caution">
    <text evidence="3">The sequence shown here is derived from an EMBL/GenBank/DDBJ whole genome shotgun (WGS) entry which is preliminary data.</text>
</comment>
<feature type="compositionally biased region" description="Low complexity" evidence="1">
    <location>
        <begin position="317"/>
        <end position="333"/>
    </location>
</feature>
<keyword evidence="2" id="KW-1133">Transmembrane helix</keyword>
<feature type="transmembrane region" description="Helical" evidence="2">
    <location>
        <begin position="521"/>
        <end position="545"/>
    </location>
</feature>
<name>A0AAV3ZN86_9GAST</name>
<evidence type="ECO:0000313" key="4">
    <source>
        <dbReference type="Proteomes" id="UP000735302"/>
    </source>
</evidence>
<proteinExistence type="predicted"/>
<feature type="compositionally biased region" description="Polar residues" evidence="1">
    <location>
        <begin position="94"/>
        <end position="107"/>
    </location>
</feature>
<feature type="region of interest" description="Disordered" evidence="1">
    <location>
        <begin position="90"/>
        <end position="144"/>
    </location>
</feature>
<feature type="compositionally biased region" description="Basic and acidic residues" evidence="1">
    <location>
        <begin position="335"/>
        <end position="347"/>
    </location>
</feature>
<keyword evidence="2" id="KW-0812">Transmembrane</keyword>
<evidence type="ECO:0000313" key="3">
    <source>
        <dbReference type="EMBL" id="GFN96763.1"/>
    </source>
</evidence>
<evidence type="ECO:0000256" key="1">
    <source>
        <dbReference type="SAM" id="MobiDB-lite"/>
    </source>
</evidence>
<keyword evidence="2" id="KW-0472">Membrane</keyword>
<gene>
    <name evidence="3" type="ORF">PoB_002326900</name>
</gene>
<feature type="compositionally biased region" description="Basic and acidic residues" evidence="1">
    <location>
        <begin position="108"/>
        <end position="142"/>
    </location>
</feature>
<feature type="transmembrane region" description="Helical" evidence="2">
    <location>
        <begin position="421"/>
        <end position="441"/>
    </location>
</feature>
<keyword evidence="4" id="KW-1185">Reference proteome</keyword>
<dbReference type="AlphaFoldDB" id="A0AAV3ZN86"/>
<evidence type="ECO:0000256" key="2">
    <source>
        <dbReference type="SAM" id="Phobius"/>
    </source>
</evidence>
<protein>
    <submittedName>
        <fullName evidence="3">Chitin synthase</fullName>
    </submittedName>
</protein>
<feature type="compositionally biased region" description="Polar residues" evidence="1">
    <location>
        <begin position="16"/>
        <end position="32"/>
    </location>
</feature>
<accession>A0AAV3ZN86</accession>
<dbReference type="Proteomes" id="UP000735302">
    <property type="component" value="Unassembled WGS sequence"/>
</dbReference>
<feature type="transmembrane region" description="Helical" evidence="2">
    <location>
        <begin position="453"/>
        <end position="477"/>
    </location>
</feature>
<feature type="transmembrane region" description="Helical" evidence="2">
    <location>
        <begin position="382"/>
        <end position="401"/>
    </location>
</feature>
<sequence>MASSNSVTLDGYTVYTGANGSRGFFSSPSKSWSYKDTKQLSQNVESSDKNFKQYLSADSEESDYEETSTSVSRGGSPFAIGDFISSSLKHRESSSPTQFFTYPSSQERQAHDGSQEDLVKPELQRPPTRESGIKSEQKETRKGLSNNCTKFIDLGSLSDKDNKLTKREFRTRLSPDVQAYSDEDDPLRIIHRYHHQHDIPTKSDLGIGVRDSFDTYGKFDPTRNQAPFPPAAALHRQRFRSLPAIDVPSHLVDPPKPRRKLSVDYGTDKKTSSRRGSMPAACKHPSPKTSDHEEQKSKPPKGKKKYPKSDLDESGISSNSATASYTDSDSSNSEQKMKAKNTKDEKKDDKDLKFRSYDLFSTKTIEFDNEKVFHEILKVIRCSLYGFIILVLLVGTVANRISLSLMANNINRDKEICGESVVHLVLCLCAPLAFNWFNALMKILFGGKQWPSIKFFAANLIFELLTTFGWCLLVFRVLPSTDFFRGITVTLGIFQFPSVLKSLNLPSKCTLLAQVKAMCAFLAMIAQIGCPIYFLVVGFGTVPFAKE</sequence>
<reference evidence="3 4" key="1">
    <citation type="journal article" date="2021" name="Elife">
        <title>Chloroplast acquisition without the gene transfer in kleptoplastic sea slugs, Plakobranchus ocellatus.</title>
        <authorList>
            <person name="Maeda T."/>
            <person name="Takahashi S."/>
            <person name="Yoshida T."/>
            <person name="Shimamura S."/>
            <person name="Takaki Y."/>
            <person name="Nagai Y."/>
            <person name="Toyoda A."/>
            <person name="Suzuki Y."/>
            <person name="Arimoto A."/>
            <person name="Ishii H."/>
            <person name="Satoh N."/>
            <person name="Nishiyama T."/>
            <person name="Hasebe M."/>
            <person name="Maruyama T."/>
            <person name="Minagawa J."/>
            <person name="Obokata J."/>
            <person name="Shigenobu S."/>
        </authorList>
    </citation>
    <scope>NUCLEOTIDE SEQUENCE [LARGE SCALE GENOMIC DNA]</scope>
</reference>